<organism evidence="2 3">
    <name type="scientific">Caenorhabditis japonica</name>
    <dbReference type="NCBI Taxonomy" id="281687"/>
    <lineage>
        <taxon>Eukaryota</taxon>
        <taxon>Metazoa</taxon>
        <taxon>Ecdysozoa</taxon>
        <taxon>Nematoda</taxon>
        <taxon>Chromadorea</taxon>
        <taxon>Rhabditida</taxon>
        <taxon>Rhabditina</taxon>
        <taxon>Rhabditomorpha</taxon>
        <taxon>Rhabditoidea</taxon>
        <taxon>Rhabditidae</taxon>
        <taxon>Peloderinae</taxon>
        <taxon>Caenorhabditis</taxon>
    </lineage>
</organism>
<protein>
    <submittedName>
        <fullName evidence="2">Uncharacterized protein</fullName>
    </submittedName>
</protein>
<dbReference type="Proteomes" id="UP000005237">
    <property type="component" value="Unassembled WGS sequence"/>
</dbReference>
<dbReference type="EnsemblMetazoa" id="CJA34959.1">
    <property type="protein sequence ID" value="CJA34959.1"/>
    <property type="gene ID" value="WBGene00210806"/>
</dbReference>
<reference evidence="3" key="1">
    <citation type="submission" date="2010-08" db="EMBL/GenBank/DDBJ databases">
        <authorList>
            <consortium name="Caenorhabditis japonica Sequencing Consortium"/>
            <person name="Wilson R.K."/>
        </authorList>
    </citation>
    <scope>NUCLEOTIDE SEQUENCE [LARGE SCALE GENOMIC DNA]</scope>
    <source>
        <strain evidence="3">DF5081</strain>
    </source>
</reference>
<evidence type="ECO:0000313" key="3">
    <source>
        <dbReference type="Proteomes" id="UP000005237"/>
    </source>
</evidence>
<keyword evidence="1" id="KW-0812">Transmembrane</keyword>
<feature type="transmembrane region" description="Helical" evidence="1">
    <location>
        <begin position="73"/>
        <end position="93"/>
    </location>
</feature>
<evidence type="ECO:0000313" key="2">
    <source>
        <dbReference type="EnsemblMetazoa" id="CJA34959.1"/>
    </source>
</evidence>
<reference evidence="2" key="2">
    <citation type="submission" date="2022-06" db="UniProtKB">
        <authorList>
            <consortium name="EnsemblMetazoa"/>
        </authorList>
    </citation>
    <scope>IDENTIFICATION</scope>
    <source>
        <strain evidence="2">DF5081</strain>
    </source>
</reference>
<keyword evidence="3" id="KW-1185">Reference proteome</keyword>
<keyword evidence="1" id="KW-1133">Transmembrane helix</keyword>
<proteinExistence type="predicted"/>
<name>A0A8R1IFC5_CAEJA</name>
<sequence>MKKNLVYWSLLKFLLPEAKYCWKKKQQTSGGEENGARLLLLLLLLPFFISHHHPCTAINVNWFRMQFELNFFGVVVRLLVAVAFIQCFFFFFFHHLIESTASAPYSTI</sequence>
<keyword evidence="1" id="KW-0472">Membrane</keyword>
<accession>A0A8R1IFC5</accession>
<dbReference type="AlphaFoldDB" id="A0A8R1IFC5"/>
<evidence type="ECO:0000256" key="1">
    <source>
        <dbReference type="SAM" id="Phobius"/>
    </source>
</evidence>